<organism evidence="1 2">
    <name type="scientific">Basidiobolus ranarum</name>
    <dbReference type="NCBI Taxonomy" id="34480"/>
    <lineage>
        <taxon>Eukaryota</taxon>
        <taxon>Fungi</taxon>
        <taxon>Fungi incertae sedis</taxon>
        <taxon>Zoopagomycota</taxon>
        <taxon>Entomophthoromycotina</taxon>
        <taxon>Basidiobolomycetes</taxon>
        <taxon>Basidiobolales</taxon>
        <taxon>Basidiobolaceae</taxon>
        <taxon>Basidiobolus</taxon>
    </lineage>
</organism>
<evidence type="ECO:0000313" key="2">
    <source>
        <dbReference type="Proteomes" id="UP001479436"/>
    </source>
</evidence>
<gene>
    <name evidence="1" type="ORF">K7432_018067</name>
</gene>
<reference evidence="1 2" key="1">
    <citation type="submission" date="2023-04" db="EMBL/GenBank/DDBJ databases">
        <title>Genome of Basidiobolus ranarum AG-B5.</title>
        <authorList>
            <person name="Stajich J.E."/>
            <person name="Carter-House D."/>
            <person name="Gryganskyi A."/>
        </authorList>
    </citation>
    <scope>NUCLEOTIDE SEQUENCE [LARGE SCALE GENOMIC DNA]</scope>
    <source>
        <strain evidence="1 2">AG-B5</strain>
    </source>
</reference>
<protein>
    <submittedName>
        <fullName evidence="1">Uncharacterized protein</fullName>
    </submittedName>
</protein>
<name>A0ABR2WCL4_9FUNG</name>
<accession>A0ABR2WCL4</accession>
<sequence>MSIDTIILSLKIDHENPTEGFRMLNWKIKVTTVPHADMGEDIVVLNLKTDPHPDTGEGTVALN</sequence>
<proteinExistence type="predicted"/>
<comment type="caution">
    <text evidence="1">The sequence shown here is derived from an EMBL/GenBank/DDBJ whole genome shotgun (WGS) entry which is preliminary data.</text>
</comment>
<evidence type="ECO:0000313" key="1">
    <source>
        <dbReference type="EMBL" id="KAK9752047.1"/>
    </source>
</evidence>
<dbReference type="Proteomes" id="UP001479436">
    <property type="component" value="Unassembled WGS sequence"/>
</dbReference>
<dbReference type="EMBL" id="JASJQH010004970">
    <property type="protein sequence ID" value="KAK9752047.1"/>
    <property type="molecule type" value="Genomic_DNA"/>
</dbReference>
<keyword evidence="2" id="KW-1185">Reference proteome</keyword>